<comment type="caution">
    <text evidence="4">The sequence shown here is derived from an EMBL/GenBank/DDBJ whole genome shotgun (WGS) entry which is preliminary data.</text>
</comment>
<dbReference type="Gene3D" id="1.25.60.10">
    <property type="entry name" value="MgtE N-terminal domain-like"/>
    <property type="match status" value="1"/>
</dbReference>
<dbReference type="InterPro" id="IPR046342">
    <property type="entry name" value="CBS_dom_sf"/>
</dbReference>
<dbReference type="Gene3D" id="3.10.580.10">
    <property type="entry name" value="CBS-domain"/>
    <property type="match status" value="1"/>
</dbReference>
<dbReference type="SUPFAM" id="SSF50346">
    <property type="entry name" value="PRC-barrel domain"/>
    <property type="match status" value="1"/>
</dbReference>
<reference evidence="4 5" key="1">
    <citation type="journal article" date="2019" name="Int. J. Syst. Evol. Microbiol.">
        <title>The Global Catalogue of Microorganisms (GCM) 10K type strain sequencing project: providing services to taxonomists for standard genome sequencing and annotation.</title>
        <authorList>
            <consortium name="The Broad Institute Genomics Platform"/>
            <consortium name="The Broad Institute Genome Sequencing Center for Infectious Disease"/>
            <person name="Wu L."/>
            <person name="Ma J."/>
        </authorList>
    </citation>
    <scope>NUCLEOTIDE SEQUENCE [LARGE SCALE GENOMIC DNA]</scope>
    <source>
        <strain evidence="4 5">JCM 6833</strain>
    </source>
</reference>
<dbReference type="InterPro" id="IPR006669">
    <property type="entry name" value="MgtE_transporter"/>
</dbReference>
<dbReference type="SUPFAM" id="SSF54631">
    <property type="entry name" value="CBS-domain pair"/>
    <property type="match status" value="1"/>
</dbReference>
<keyword evidence="1" id="KW-0129">CBS domain</keyword>
<dbReference type="InterPro" id="IPR006668">
    <property type="entry name" value="Mg_transptr_MgtE_intracell_dom"/>
</dbReference>
<dbReference type="InterPro" id="IPR038076">
    <property type="entry name" value="MgtE_N_sf"/>
</dbReference>
<gene>
    <name evidence="4" type="ORF">GCM10010411_41060</name>
</gene>
<dbReference type="InterPro" id="IPR058838">
    <property type="entry name" value="SH3_actinomycetes"/>
</dbReference>
<dbReference type="SUPFAM" id="SSF158791">
    <property type="entry name" value="MgtE N-terminal domain-like"/>
    <property type="match status" value="1"/>
</dbReference>
<dbReference type="CDD" id="cd04606">
    <property type="entry name" value="CBS_pair_Mg_transporter"/>
    <property type="match status" value="1"/>
</dbReference>
<dbReference type="Pfam" id="PF03448">
    <property type="entry name" value="MgtE_N"/>
    <property type="match status" value="1"/>
</dbReference>
<feature type="region of interest" description="Disordered" evidence="2">
    <location>
        <begin position="105"/>
        <end position="136"/>
    </location>
</feature>
<dbReference type="PANTHER" id="PTHR43773:SF1">
    <property type="entry name" value="MAGNESIUM TRANSPORTER MGTE"/>
    <property type="match status" value="1"/>
</dbReference>
<evidence type="ECO:0000256" key="1">
    <source>
        <dbReference type="PROSITE-ProRule" id="PRU00703"/>
    </source>
</evidence>
<proteinExistence type="predicted"/>
<evidence type="ECO:0000256" key="2">
    <source>
        <dbReference type="SAM" id="MobiDB-lite"/>
    </source>
</evidence>
<evidence type="ECO:0000313" key="4">
    <source>
        <dbReference type="EMBL" id="GAA2602896.1"/>
    </source>
</evidence>
<protein>
    <submittedName>
        <fullName evidence="4">CBS domain-containing protein</fullName>
    </submittedName>
</protein>
<dbReference type="Pfam" id="PF26205">
    <property type="entry name" value="SH3_actinomycetes"/>
    <property type="match status" value="1"/>
</dbReference>
<feature type="domain" description="CBS" evidence="3">
    <location>
        <begin position="380"/>
        <end position="438"/>
    </location>
</feature>
<dbReference type="InterPro" id="IPR011033">
    <property type="entry name" value="PRC_barrel-like_sf"/>
</dbReference>
<dbReference type="EMBL" id="BAAATD010000005">
    <property type="protein sequence ID" value="GAA2602896.1"/>
    <property type="molecule type" value="Genomic_DNA"/>
</dbReference>
<accession>A0ABN3PU98</accession>
<name>A0ABN3PU98_9ACTN</name>
<evidence type="ECO:0000259" key="3">
    <source>
        <dbReference type="PROSITE" id="PS51371"/>
    </source>
</evidence>
<organism evidence="4 5">
    <name type="scientific">Actinomadura fulvescens</name>
    <dbReference type="NCBI Taxonomy" id="46160"/>
    <lineage>
        <taxon>Bacteria</taxon>
        <taxon>Bacillati</taxon>
        <taxon>Actinomycetota</taxon>
        <taxon>Actinomycetes</taxon>
        <taxon>Streptosporangiales</taxon>
        <taxon>Thermomonosporaceae</taxon>
        <taxon>Actinomadura</taxon>
    </lineage>
</organism>
<dbReference type="SMART" id="SM00924">
    <property type="entry name" value="MgtE_N"/>
    <property type="match status" value="1"/>
</dbReference>
<dbReference type="PANTHER" id="PTHR43773">
    <property type="entry name" value="MAGNESIUM TRANSPORTER MGTE"/>
    <property type="match status" value="1"/>
</dbReference>
<evidence type="ECO:0000313" key="5">
    <source>
        <dbReference type="Proteomes" id="UP001501509"/>
    </source>
</evidence>
<dbReference type="InterPro" id="IPR000644">
    <property type="entry name" value="CBS_dom"/>
</dbReference>
<keyword evidence="5" id="KW-1185">Reference proteome</keyword>
<feature type="domain" description="CBS" evidence="3">
    <location>
        <begin position="311"/>
        <end position="377"/>
    </location>
</feature>
<dbReference type="Pfam" id="PF00571">
    <property type="entry name" value="CBS"/>
    <property type="match status" value="2"/>
</dbReference>
<dbReference type="RefSeq" id="WP_344543120.1">
    <property type="nucleotide sequence ID" value="NZ_BAAATD010000005.1"/>
</dbReference>
<dbReference type="PROSITE" id="PS51371">
    <property type="entry name" value="CBS"/>
    <property type="match status" value="2"/>
</dbReference>
<feature type="region of interest" description="Disordered" evidence="2">
    <location>
        <begin position="444"/>
        <end position="472"/>
    </location>
</feature>
<sequence>MSGSPTRVFIARLAGIAVFDPAGDQVGRVRDVVVSLRLGARPPRVLGLVVEVQPRRPVFLPITRVTVIESDAIVFDGRLNVRRFQQRESETLVIAEMLDRTVRLREQPAGVTRGSPPRAARGSASRPPSEPEAGERVSVVDVAMEPTRTRDWLIGKVAVRRSGGRGLRRRQGEVFIVDWDAVTGFAAVEHGQGAAGVIAALDKMKPADLANFVHDLPEKRRTEIALALDDERLADVLEELPGDDQIEILGKLEVERAADVLEAMGPDDAADLLGELPTDQREQLLTRMEPRDAAPVRRLLTYQDDTAGGLMTTDPVIVSPDASVAEALAQIRNPDLNPALAAQVYVCRPPTETPTGRYLGTVHFQRLLREPPSSLVSGIVDTELDPLRPTISLEGVATFLATYNLVAGAVVDENGHLLGAVTIDDVLDHLLPEDWRETVMDATAEETADPEEEAVRSGEFPVIRDGGGEGAS</sequence>
<dbReference type="Proteomes" id="UP001501509">
    <property type="component" value="Unassembled WGS sequence"/>
</dbReference>